<gene>
    <name evidence="2" type="ORF">HNR05_000345</name>
</gene>
<protein>
    <recommendedName>
        <fullName evidence="4">CueP family metal-binding protein</fullName>
    </recommendedName>
</protein>
<dbReference type="EMBL" id="JACCFM010000001">
    <property type="protein sequence ID" value="NYJ18554.1"/>
    <property type="molecule type" value="Genomic_DNA"/>
</dbReference>
<reference evidence="2 3" key="1">
    <citation type="submission" date="2020-07" db="EMBL/GenBank/DDBJ databases">
        <title>Sequencing the genomes of 1000 actinobacteria strains.</title>
        <authorList>
            <person name="Klenk H.-P."/>
        </authorList>
    </citation>
    <scope>NUCLEOTIDE SEQUENCE [LARGE SCALE GENOMIC DNA]</scope>
    <source>
        <strain evidence="2 3">LI1</strain>
    </source>
</reference>
<dbReference type="Proteomes" id="UP000537260">
    <property type="component" value="Unassembled WGS sequence"/>
</dbReference>
<dbReference type="RefSeq" id="WP_179577442.1">
    <property type="nucleotide sequence ID" value="NZ_JACCFM010000001.1"/>
</dbReference>
<feature type="chain" id="PRO_5031517696" description="CueP family metal-binding protein" evidence="1">
    <location>
        <begin position="27"/>
        <end position="198"/>
    </location>
</feature>
<dbReference type="AlphaFoldDB" id="A0A7Z0ECM1"/>
<name>A0A7Z0ECM1_9MICO</name>
<proteinExistence type="predicted"/>
<keyword evidence="3" id="KW-1185">Reference proteome</keyword>
<evidence type="ECO:0000313" key="3">
    <source>
        <dbReference type="Proteomes" id="UP000537260"/>
    </source>
</evidence>
<accession>A0A7Z0ECM1</accession>
<sequence length="198" mass="20900">MSKPRIFTVASAIFATVLLLAGCAAAQPAAAPTTQEAGGSVIAELGLEGLDARQVVETLDALPVADRPDGLTTSITAHQVTLTDRHGHAEELALPEDIVYISVAPYLSQTHDCYFHSPTGCIGELRNTEVEVTVTSITSGETVFDESLRTLDNGFVGMWLPRDIDASISVTHEGRTATSTLSTAGDDVQTCVTTLQLM</sequence>
<evidence type="ECO:0008006" key="4">
    <source>
        <dbReference type="Google" id="ProtNLM"/>
    </source>
</evidence>
<dbReference type="NCBIfam" id="NF038094">
    <property type="entry name" value="CueP_fam"/>
    <property type="match status" value="1"/>
</dbReference>
<dbReference type="PROSITE" id="PS51257">
    <property type="entry name" value="PROKAR_LIPOPROTEIN"/>
    <property type="match status" value="1"/>
</dbReference>
<organism evidence="2 3">
    <name type="scientific">Glaciibacter psychrotolerans</name>
    <dbReference type="NCBI Taxonomy" id="670054"/>
    <lineage>
        <taxon>Bacteria</taxon>
        <taxon>Bacillati</taxon>
        <taxon>Actinomycetota</taxon>
        <taxon>Actinomycetes</taxon>
        <taxon>Micrococcales</taxon>
        <taxon>Microbacteriaceae</taxon>
        <taxon>Glaciibacter</taxon>
    </lineage>
</organism>
<feature type="signal peptide" evidence="1">
    <location>
        <begin position="1"/>
        <end position="26"/>
    </location>
</feature>
<dbReference type="Gene3D" id="2.60.40.3700">
    <property type="match status" value="1"/>
</dbReference>
<dbReference type="Pfam" id="PF21172">
    <property type="entry name" value="CueP"/>
    <property type="match status" value="1"/>
</dbReference>
<evidence type="ECO:0000313" key="2">
    <source>
        <dbReference type="EMBL" id="NYJ18554.1"/>
    </source>
</evidence>
<evidence type="ECO:0000256" key="1">
    <source>
        <dbReference type="SAM" id="SignalP"/>
    </source>
</evidence>
<keyword evidence="1" id="KW-0732">Signal</keyword>
<comment type="caution">
    <text evidence="2">The sequence shown here is derived from an EMBL/GenBank/DDBJ whole genome shotgun (WGS) entry which is preliminary data.</text>
</comment>
<dbReference type="InterPro" id="IPR047808">
    <property type="entry name" value="CueP-like"/>
</dbReference>